<protein>
    <recommendedName>
        <fullName evidence="5">CRISPR type III-B/RAMP module-associated protein Cmr5</fullName>
    </recommendedName>
</protein>
<comment type="caution">
    <text evidence="7">The sequence shown here is derived from an EMBL/GenBank/DDBJ whole genome shotgun (WGS) entry which is preliminary data.</text>
</comment>
<dbReference type="Pfam" id="PF09701">
    <property type="entry name" value="Cas_Cmr5"/>
    <property type="match status" value="1"/>
</dbReference>
<comment type="similarity">
    <text evidence="2">Belongs to the CRISPR system Cmr5 family.</text>
</comment>
<evidence type="ECO:0000256" key="3">
    <source>
        <dbReference type="ARBA" id="ARBA00022490"/>
    </source>
</evidence>
<dbReference type="SUPFAM" id="SSF158568">
    <property type="entry name" value="AF1862-like"/>
    <property type="match status" value="1"/>
</dbReference>
<evidence type="ECO:0000313" key="7">
    <source>
        <dbReference type="EMBL" id="EOR71335.1"/>
    </source>
</evidence>
<dbReference type="Proteomes" id="UP000014184">
    <property type="component" value="Unassembled WGS sequence"/>
</dbReference>
<dbReference type="InterPro" id="IPR023101">
    <property type="entry name" value="AF1862-like_dom_sf"/>
</dbReference>
<dbReference type="GO" id="GO:0051607">
    <property type="term" value="P:defense response to virus"/>
    <property type="evidence" value="ECO:0007669"/>
    <property type="project" value="UniProtKB-KW"/>
</dbReference>
<reference evidence="7 8" key="1">
    <citation type="journal article" date="2013" name="Genome Announc.">
        <title>Draft Genome Sequence of the Lignocellulose Decomposer Thermobifida fusca Strain TM51.</title>
        <authorList>
            <person name="Toth A."/>
            <person name="Barna T."/>
            <person name="Nagy I."/>
            <person name="Horvath B."/>
            <person name="Nagy I."/>
            <person name="Tancsics A."/>
            <person name="Kriszt B."/>
            <person name="Baka E."/>
            <person name="Fekete C."/>
            <person name="Kukolya J."/>
        </authorList>
    </citation>
    <scope>NUCLEOTIDE SEQUENCE [LARGE SCALE GENOMIC DNA]</scope>
    <source>
        <strain evidence="7 8">TM51</strain>
    </source>
</reference>
<organism evidence="7 8">
    <name type="scientific">Thermobifida fusca TM51</name>
    <dbReference type="NCBI Taxonomy" id="1169414"/>
    <lineage>
        <taxon>Bacteria</taxon>
        <taxon>Bacillati</taxon>
        <taxon>Actinomycetota</taxon>
        <taxon>Actinomycetes</taxon>
        <taxon>Streptosporangiales</taxon>
        <taxon>Nocardiopsidaceae</taxon>
        <taxon>Thermobifida</taxon>
    </lineage>
</organism>
<evidence type="ECO:0000256" key="2">
    <source>
        <dbReference type="ARBA" id="ARBA00006161"/>
    </source>
</evidence>
<comment type="subcellular location">
    <subcellularLocation>
        <location evidence="1">Cytoplasm</location>
    </subcellularLocation>
</comment>
<evidence type="ECO:0000256" key="5">
    <source>
        <dbReference type="ARBA" id="ARBA00030001"/>
    </source>
</evidence>
<evidence type="ECO:0000256" key="6">
    <source>
        <dbReference type="SAM" id="MobiDB-lite"/>
    </source>
</evidence>
<keyword evidence="4" id="KW-0051">Antiviral defense</keyword>
<name>A0A9P2TBK2_THEFU</name>
<accession>A0A9P2TBK2</accession>
<evidence type="ECO:0000256" key="4">
    <source>
        <dbReference type="ARBA" id="ARBA00023118"/>
    </source>
</evidence>
<evidence type="ECO:0000313" key="8">
    <source>
        <dbReference type="Proteomes" id="UP000014184"/>
    </source>
</evidence>
<gene>
    <name evidence="7" type="ORF">TM51_08206</name>
</gene>
<feature type="region of interest" description="Disordered" evidence="6">
    <location>
        <begin position="136"/>
        <end position="159"/>
    </location>
</feature>
<keyword evidence="3" id="KW-0963">Cytoplasm</keyword>
<evidence type="ECO:0000256" key="1">
    <source>
        <dbReference type="ARBA" id="ARBA00004496"/>
    </source>
</evidence>
<dbReference type="GO" id="GO:0005737">
    <property type="term" value="C:cytoplasm"/>
    <property type="evidence" value="ECO:0007669"/>
    <property type="project" value="UniProtKB-SubCell"/>
</dbReference>
<feature type="compositionally biased region" description="Acidic residues" evidence="6">
    <location>
        <begin position="150"/>
        <end position="159"/>
    </location>
</feature>
<dbReference type="RefSeq" id="WP_011292012.1">
    <property type="nucleotide sequence ID" value="NZ_AOSG01000040.1"/>
</dbReference>
<dbReference type="AlphaFoldDB" id="A0A9P2TBK2"/>
<proteinExistence type="inferred from homology"/>
<dbReference type="EMBL" id="AOSG01000040">
    <property type="protein sequence ID" value="EOR71335.1"/>
    <property type="molecule type" value="Genomic_DNA"/>
</dbReference>
<keyword evidence="8" id="KW-1185">Reference proteome</keyword>
<dbReference type="Gene3D" id="1.10.520.30">
    <property type="entry name" value="AF1862-like domain"/>
    <property type="match status" value="1"/>
</dbReference>
<dbReference type="InterPro" id="IPR010160">
    <property type="entry name" value="CRISPR-assoc_prot_Cmr5"/>
</dbReference>
<sequence>MAERVDQQMAAQAEKVIGPLVTDPQLAQRIRTRMRQFPMRLRSSGLVAAFAFAESKSGSADPLEQAYSRLCKAIIEHAAKRKLLPGLTPQSTPREFLDVLTKADLPTHSRLSAEIDLLAGWLSRIAEARYGKLAAAATEHANQENPGESADSDTGEERE</sequence>